<keyword evidence="1" id="KW-1133">Transmembrane helix</keyword>
<keyword evidence="3" id="KW-1185">Reference proteome</keyword>
<evidence type="ECO:0000256" key="1">
    <source>
        <dbReference type="SAM" id="Phobius"/>
    </source>
</evidence>
<evidence type="ECO:0000313" key="2">
    <source>
        <dbReference type="EMBL" id="RDW16969.1"/>
    </source>
</evidence>
<dbReference type="AlphaFoldDB" id="A0A3D8PNY8"/>
<name>A0A3D8PNY8_9BACI</name>
<accession>A0A3D8PNY8</accession>
<keyword evidence="1" id="KW-0472">Membrane</keyword>
<comment type="caution">
    <text evidence="2">The sequence shown here is derived from an EMBL/GenBank/DDBJ whole genome shotgun (WGS) entry which is preliminary data.</text>
</comment>
<organism evidence="2 3">
    <name type="scientific">Oceanobacillus arenosus</name>
    <dbReference type="NCBI Taxonomy" id="1229153"/>
    <lineage>
        <taxon>Bacteria</taxon>
        <taxon>Bacillati</taxon>
        <taxon>Bacillota</taxon>
        <taxon>Bacilli</taxon>
        <taxon>Bacillales</taxon>
        <taxon>Bacillaceae</taxon>
        <taxon>Oceanobacillus</taxon>
    </lineage>
</organism>
<feature type="transmembrane region" description="Helical" evidence="1">
    <location>
        <begin position="63"/>
        <end position="80"/>
    </location>
</feature>
<dbReference type="Proteomes" id="UP000257143">
    <property type="component" value="Unassembled WGS sequence"/>
</dbReference>
<dbReference type="EMBL" id="PIOC01000023">
    <property type="protein sequence ID" value="RDW16969.1"/>
    <property type="molecule type" value="Genomic_DNA"/>
</dbReference>
<evidence type="ECO:0000313" key="3">
    <source>
        <dbReference type="Proteomes" id="UP000257143"/>
    </source>
</evidence>
<keyword evidence="1" id="KW-0812">Transmembrane</keyword>
<gene>
    <name evidence="2" type="ORF">CWR48_15290</name>
</gene>
<reference evidence="3" key="1">
    <citation type="submission" date="2017-11" db="EMBL/GenBank/DDBJ databases">
        <authorList>
            <person name="Zhu W."/>
        </authorList>
    </citation>
    <scope>NUCLEOTIDE SEQUENCE [LARGE SCALE GENOMIC DNA]</scope>
    <source>
        <strain evidence="3">CAU 1183</strain>
    </source>
</reference>
<proteinExistence type="predicted"/>
<sequence length="82" mass="9683">MPLPLDYKLKGLTVLSILVLIARLAVSKCLMRLAVSNMFWHFFNLQIIFLIVNILFTKQIMNMMLLTFLLLLLPVRFFFLQH</sequence>
<protein>
    <submittedName>
        <fullName evidence="2">Uncharacterized protein</fullName>
    </submittedName>
</protein>
<feature type="transmembrane region" description="Helical" evidence="1">
    <location>
        <begin position="37"/>
        <end position="56"/>
    </location>
</feature>